<dbReference type="EMBL" id="LN555523">
    <property type="protein sequence ID" value="CED93436.1"/>
    <property type="molecule type" value="Genomic_DNA"/>
</dbReference>
<evidence type="ECO:0000256" key="2">
    <source>
        <dbReference type="ARBA" id="ARBA00022801"/>
    </source>
</evidence>
<dbReference type="RefSeq" id="WP_180703149.1">
    <property type="nucleotide sequence ID" value="NZ_CAJUCR010000001.1"/>
</dbReference>
<keyword evidence="3 10" id="KW-0347">Helicase</keyword>
<dbReference type="Pfam" id="PF00271">
    <property type="entry name" value="Helicase_C"/>
    <property type="match status" value="1"/>
</dbReference>
<dbReference type="InterPro" id="IPR050547">
    <property type="entry name" value="DEAD_box_RNA_helicases"/>
</dbReference>
<name>A0A1V1HZN8_9FIRM</name>
<dbReference type="PANTHER" id="PTHR47963:SF7">
    <property type="entry name" value="ATP-DEPENDENT RNA HELICASE YFML-RELATED"/>
    <property type="match status" value="1"/>
</dbReference>
<evidence type="ECO:0000259" key="9">
    <source>
        <dbReference type="PROSITE" id="PS51195"/>
    </source>
</evidence>
<dbReference type="AlphaFoldDB" id="A0A1V1HZN8"/>
<dbReference type="InterPro" id="IPR001650">
    <property type="entry name" value="Helicase_C-like"/>
</dbReference>
<dbReference type="GO" id="GO:0016787">
    <property type="term" value="F:hydrolase activity"/>
    <property type="evidence" value="ECO:0007669"/>
    <property type="project" value="UniProtKB-KW"/>
</dbReference>
<feature type="domain" description="Helicase C-terminal" evidence="8">
    <location>
        <begin position="232"/>
        <end position="376"/>
    </location>
</feature>
<evidence type="ECO:0000256" key="4">
    <source>
        <dbReference type="ARBA" id="ARBA00022840"/>
    </source>
</evidence>
<dbReference type="InterPro" id="IPR014014">
    <property type="entry name" value="RNA_helicase_DEAD_Q_motif"/>
</dbReference>
<dbReference type="SMART" id="SM00487">
    <property type="entry name" value="DEXDc"/>
    <property type="match status" value="1"/>
</dbReference>
<feature type="region of interest" description="Disordered" evidence="6">
    <location>
        <begin position="381"/>
        <end position="410"/>
    </location>
</feature>
<dbReference type="SMART" id="SM00490">
    <property type="entry name" value="HELICc"/>
    <property type="match status" value="1"/>
</dbReference>
<dbReference type="GO" id="GO:0005829">
    <property type="term" value="C:cytosol"/>
    <property type="evidence" value="ECO:0007669"/>
    <property type="project" value="TreeGrafter"/>
</dbReference>
<dbReference type="GO" id="GO:0009409">
    <property type="term" value="P:response to cold"/>
    <property type="evidence" value="ECO:0007669"/>
    <property type="project" value="TreeGrafter"/>
</dbReference>
<organism evidence="10 11">
    <name type="scientific">Romboutsia ilealis</name>
    <dbReference type="NCBI Taxonomy" id="1115758"/>
    <lineage>
        <taxon>Bacteria</taxon>
        <taxon>Bacillati</taxon>
        <taxon>Bacillota</taxon>
        <taxon>Clostridia</taxon>
        <taxon>Peptostreptococcales</taxon>
        <taxon>Peptostreptococcaceae</taxon>
        <taxon>Romboutsia</taxon>
    </lineage>
</organism>
<dbReference type="PROSITE" id="PS51194">
    <property type="entry name" value="HELICASE_CTER"/>
    <property type="match status" value="1"/>
</dbReference>
<proteinExistence type="predicted"/>
<dbReference type="GO" id="GO:0003724">
    <property type="term" value="F:RNA helicase activity"/>
    <property type="evidence" value="ECO:0007669"/>
    <property type="project" value="UniProtKB-EC"/>
</dbReference>
<dbReference type="InterPro" id="IPR027417">
    <property type="entry name" value="P-loop_NTPase"/>
</dbReference>
<dbReference type="InterPro" id="IPR014001">
    <property type="entry name" value="Helicase_ATP-bd"/>
</dbReference>
<dbReference type="EC" id="3.6.4.13" evidence="10"/>
<feature type="short sequence motif" description="Q motif" evidence="5">
    <location>
        <begin position="2"/>
        <end position="30"/>
    </location>
</feature>
<accession>A0A1V1HZN8</accession>
<dbReference type="Gene3D" id="3.40.50.300">
    <property type="entry name" value="P-loop containing nucleotide triphosphate hydrolases"/>
    <property type="match status" value="2"/>
</dbReference>
<evidence type="ECO:0000313" key="11">
    <source>
        <dbReference type="Proteomes" id="UP000245622"/>
    </source>
</evidence>
<gene>
    <name evidence="10" type="ORF">CRIB_683</name>
</gene>
<dbReference type="CDD" id="cd18787">
    <property type="entry name" value="SF2_C_DEAD"/>
    <property type="match status" value="1"/>
</dbReference>
<dbReference type="KEGG" id="ril:CRIB_683"/>
<dbReference type="InterPro" id="IPR011545">
    <property type="entry name" value="DEAD/DEAH_box_helicase_dom"/>
</dbReference>
<evidence type="ECO:0000256" key="5">
    <source>
        <dbReference type="PROSITE-ProRule" id="PRU00552"/>
    </source>
</evidence>
<dbReference type="InterPro" id="IPR044742">
    <property type="entry name" value="DEAD/DEAH_RhlB"/>
</dbReference>
<evidence type="ECO:0000256" key="3">
    <source>
        <dbReference type="ARBA" id="ARBA00022806"/>
    </source>
</evidence>
<protein>
    <submittedName>
        <fullName evidence="10">DEAD-box ATP-dependent RNA helicase CshA</fullName>
        <ecNumber evidence="10">3.6.4.13</ecNumber>
    </submittedName>
</protein>
<dbReference type="GeneID" id="82204863"/>
<dbReference type="PROSITE" id="PS51192">
    <property type="entry name" value="HELICASE_ATP_BIND_1"/>
    <property type="match status" value="1"/>
</dbReference>
<evidence type="ECO:0000259" key="7">
    <source>
        <dbReference type="PROSITE" id="PS51192"/>
    </source>
</evidence>
<feature type="compositionally biased region" description="Basic and acidic residues" evidence="6">
    <location>
        <begin position="385"/>
        <end position="394"/>
    </location>
</feature>
<feature type="domain" description="DEAD-box RNA helicase Q" evidence="9">
    <location>
        <begin position="2"/>
        <end position="30"/>
    </location>
</feature>
<feature type="compositionally biased region" description="Basic residues" evidence="6">
    <location>
        <begin position="395"/>
        <end position="410"/>
    </location>
</feature>
<dbReference type="SUPFAM" id="SSF52540">
    <property type="entry name" value="P-loop containing nucleoside triphosphate hydrolases"/>
    <property type="match status" value="1"/>
</dbReference>
<evidence type="ECO:0000259" key="8">
    <source>
        <dbReference type="PROSITE" id="PS51194"/>
    </source>
</evidence>
<evidence type="ECO:0000256" key="6">
    <source>
        <dbReference type="SAM" id="MobiDB-lite"/>
    </source>
</evidence>
<dbReference type="GO" id="GO:0005524">
    <property type="term" value="F:ATP binding"/>
    <property type="evidence" value="ECO:0007669"/>
    <property type="project" value="UniProtKB-KW"/>
</dbReference>
<dbReference type="GO" id="GO:0005840">
    <property type="term" value="C:ribosome"/>
    <property type="evidence" value="ECO:0007669"/>
    <property type="project" value="TreeGrafter"/>
</dbReference>
<keyword evidence="1" id="KW-0547">Nucleotide-binding</keyword>
<dbReference type="GO" id="GO:0033592">
    <property type="term" value="F:RNA strand annealing activity"/>
    <property type="evidence" value="ECO:0007669"/>
    <property type="project" value="TreeGrafter"/>
</dbReference>
<dbReference type="Pfam" id="PF00270">
    <property type="entry name" value="DEAD"/>
    <property type="match status" value="1"/>
</dbReference>
<dbReference type="PROSITE" id="PS51195">
    <property type="entry name" value="Q_MOTIF"/>
    <property type="match status" value="1"/>
</dbReference>
<evidence type="ECO:0000256" key="1">
    <source>
        <dbReference type="ARBA" id="ARBA00022741"/>
    </source>
</evidence>
<evidence type="ECO:0000313" key="10">
    <source>
        <dbReference type="EMBL" id="CED93436.1"/>
    </source>
</evidence>
<keyword evidence="4" id="KW-0067">ATP-binding</keyword>
<feature type="domain" description="Helicase ATP-binding" evidence="7">
    <location>
        <begin position="33"/>
        <end position="206"/>
    </location>
</feature>
<sequence>MTTFNELNLNKNLIDGLKKQNITEPTKVQSLTINKILDNKDLIVNAQTGSGKTLSYLLPMFEKIDSTKRETQVLILAPTHELVMQITDQAKLLSSNSNFDVTAFSLIGEVNIQKQIKNIKAIKPHIVVGTSGRVLDLIKQKKLKAHTIKTIILDEVDSLLSGNNVSVVKDIIKTTLRDRQLLGFSASLNETALDILNNVMKEPEVIKIDEEPINPNINHMYLHGDRRDKFTLLRKAIAATNPKRAIVFVNDEDSIEVITAKLNYHSYKAVGIYGRMTKEDRKNALNSFKIGKSKILVSSDLSARGLDIVDVTHVFNLDFPPGKNEYVHRCGRTARGNRKGDAISIVTNQNLSTIRDYKRNFNIDIKKKDLKEGKLVDAAFKQTRKPKDSKESKSVKKNIKNKSTKKSNNK</sequence>
<dbReference type="CDD" id="cd00268">
    <property type="entry name" value="DEADc"/>
    <property type="match status" value="1"/>
</dbReference>
<dbReference type="Proteomes" id="UP000245622">
    <property type="component" value="Chromosome 1"/>
</dbReference>
<keyword evidence="11" id="KW-1185">Reference proteome</keyword>
<reference evidence="10 11" key="1">
    <citation type="submission" date="2014-04" db="EMBL/GenBank/DDBJ databases">
        <authorList>
            <person name="Hornung B.V."/>
        </authorList>
    </citation>
    <scope>NUCLEOTIDE SEQUENCE [LARGE SCALE GENOMIC DNA]</scope>
    <source>
        <strain evidence="10 11">CRIB</strain>
    </source>
</reference>
<dbReference type="PANTHER" id="PTHR47963">
    <property type="entry name" value="DEAD-BOX ATP-DEPENDENT RNA HELICASE 47, MITOCHONDRIAL"/>
    <property type="match status" value="1"/>
</dbReference>
<keyword evidence="2 10" id="KW-0378">Hydrolase</keyword>